<dbReference type="Proteomes" id="UP001056120">
    <property type="component" value="Linkage Group LG24"/>
</dbReference>
<name>A0ACB9AQG9_9ASTR</name>
<proteinExistence type="predicted"/>
<keyword evidence="2" id="KW-1185">Reference proteome</keyword>
<accession>A0ACB9AQG9</accession>
<reference evidence="2" key="1">
    <citation type="journal article" date="2022" name="Mol. Ecol. Resour.">
        <title>The genomes of chicory, endive, great burdock and yacon provide insights into Asteraceae palaeo-polyploidization history and plant inulin production.</title>
        <authorList>
            <person name="Fan W."/>
            <person name="Wang S."/>
            <person name="Wang H."/>
            <person name="Wang A."/>
            <person name="Jiang F."/>
            <person name="Liu H."/>
            <person name="Zhao H."/>
            <person name="Xu D."/>
            <person name="Zhang Y."/>
        </authorList>
    </citation>
    <scope>NUCLEOTIDE SEQUENCE [LARGE SCALE GENOMIC DNA]</scope>
    <source>
        <strain evidence="2">cv. Yunnan</strain>
    </source>
</reference>
<dbReference type="EMBL" id="CM042041">
    <property type="protein sequence ID" value="KAI3711633.1"/>
    <property type="molecule type" value="Genomic_DNA"/>
</dbReference>
<reference evidence="1 2" key="2">
    <citation type="journal article" date="2022" name="Mol. Ecol. Resour.">
        <title>The genomes of chicory, endive, great burdock and yacon provide insights into Asteraceae paleo-polyploidization history and plant inulin production.</title>
        <authorList>
            <person name="Fan W."/>
            <person name="Wang S."/>
            <person name="Wang H."/>
            <person name="Wang A."/>
            <person name="Jiang F."/>
            <person name="Liu H."/>
            <person name="Zhao H."/>
            <person name="Xu D."/>
            <person name="Zhang Y."/>
        </authorList>
    </citation>
    <scope>NUCLEOTIDE SEQUENCE [LARGE SCALE GENOMIC DNA]</scope>
    <source>
        <strain evidence="2">cv. Yunnan</strain>
        <tissue evidence="1">Leaves</tissue>
    </source>
</reference>
<organism evidence="1 2">
    <name type="scientific">Smallanthus sonchifolius</name>
    <dbReference type="NCBI Taxonomy" id="185202"/>
    <lineage>
        <taxon>Eukaryota</taxon>
        <taxon>Viridiplantae</taxon>
        <taxon>Streptophyta</taxon>
        <taxon>Embryophyta</taxon>
        <taxon>Tracheophyta</taxon>
        <taxon>Spermatophyta</taxon>
        <taxon>Magnoliopsida</taxon>
        <taxon>eudicotyledons</taxon>
        <taxon>Gunneridae</taxon>
        <taxon>Pentapetalae</taxon>
        <taxon>asterids</taxon>
        <taxon>campanulids</taxon>
        <taxon>Asterales</taxon>
        <taxon>Asteraceae</taxon>
        <taxon>Asteroideae</taxon>
        <taxon>Heliantheae alliance</taxon>
        <taxon>Millerieae</taxon>
        <taxon>Smallanthus</taxon>
    </lineage>
</organism>
<gene>
    <name evidence="1" type="ORF">L1987_70172</name>
</gene>
<evidence type="ECO:0000313" key="2">
    <source>
        <dbReference type="Proteomes" id="UP001056120"/>
    </source>
</evidence>
<protein>
    <submittedName>
        <fullName evidence="1">Uncharacterized protein</fullName>
    </submittedName>
</protein>
<comment type="caution">
    <text evidence="1">The sequence shown here is derived from an EMBL/GenBank/DDBJ whole genome shotgun (WGS) entry which is preliminary data.</text>
</comment>
<evidence type="ECO:0000313" key="1">
    <source>
        <dbReference type="EMBL" id="KAI3711633.1"/>
    </source>
</evidence>
<sequence length="81" mass="8922">MVVVRTPRAVKRFQLGMICFEDGESEIQKSTKMVNIGMAKATSPVIASGTWSIPLIGCKSYSTNSARDTAGKKQQLRFTHM</sequence>